<dbReference type="EMBL" id="JAVYJV010000007">
    <property type="protein sequence ID" value="KAK4366412.1"/>
    <property type="molecule type" value="Genomic_DNA"/>
</dbReference>
<name>A0AAE1VEX9_9SOLA</name>
<evidence type="ECO:0000313" key="2">
    <source>
        <dbReference type="Proteomes" id="UP001291623"/>
    </source>
</evidence>
<organism evidence="1 2">
    <name type="scientific">Anisodus tanguticus</name>
    <dbReference type="NCBI Taxonomy" id="243964"/>
    <lineage>
        <taxon>Eukaryota</taxon>
        <taxon>Viridiplantae</taxon>
        <taxon>Streptophyta</taxon>
        <taxon>Embryophyta</taxon>
        <taxon>Tracheophyta</taxon>
        <taxon>Spermatophyta</taxon>
        <taxon>Magnoliopsida</taxon>
        <taxon>eudicotyledons</taxon>
        <taxon>Gunneridae</taxon>
        <taxon>Pentapetalae</taxon>
        <taxon>asterids</taxon>
        <taxon>lamiids</taxon>
        <taxon>Solanales</taxon>
        <taxon>Solanaceae</taxon>
        <taxon>Solanoideae</taxon>
        <taxon>Hyoscyameae</taxon>
        <taxon>Anisodus</taxon>
    </lineage>
</organism>
<dbReference type="Proteomes" id="UP001291623">
    <property type="component" value="Unassembled WGS sequence"/>
</dbReference>
<gene>
    <name evidence="1" type="ORF">RND71_014292</name>
</gene>
<proteinExistence type="predicted"/>
<evidence type="ECO:0000313" key="1">
    <source>
        <dbReference type="EMBL" id="KAK4366412.1"/>
    </source>
</evidence>
<dbReference type="AlphaFoldDB" id="A0AAE1VEX9"/>
<keyword evidence="2" id="KW-1185">Reference proteome</keyword>
<sequence>MAEAARQKKEQVEVMQNEGEISLADQLQQFYTLKLFGMQTLCPIQTTKGGSMHQLQPLLNVDPKFELEITDARDTTTTTLSNNLAERLLSLTAEQIYEIVAVKIGEQKLSATALTQMVWHYNNTEPVHNMDDFPQDEGHI</sequence>
<reference evidence="1" key="1">
    <citation type="submission" date="2023-12" db="EMBL/GenBank/DDBJ databases">
        <title>Genome assembly of Anisodus tanguticus.</title>
        <authorList>
            <person name="Wang Y.-J."/>
        </authorList>
    </citation>
    <scope>NUCLEOTIDE SEQUENCE</scope>
    <source>
        <strain evidence="1">KB-2021</strain>
        <tissue evidence="1">Leaf</tissue>
    </source>
</reference>
<comment type="caution">
    <text evidence="1">The sequence shown here is derived from an EMBL/GenBank/DDBJ whole genome shotgun (WGS) entry which is preliminary data.</text>
</comment>
<accession>A0AAE1VEX9</accession>
<protein>
    <submittedName>
        <fullName evidence="1">Uncharacterized protein</fullName>
    </submittedName>
</protein>